<dbReference type="CDD" id="cd12263">
    <property type="entry name" value="RRM_ABT1_like"/>
    <property type="match status" value="1"/>
</dbReference>
<dbReference type="GO" id="GO:0000472">
    <property type="term" value="P:endonucleolytic cleavage to generate mature 5'-end of SSU-rRNA from (SSU-rRNA, 5.8S rRNA, LSU-rRNA)"/>
    <property type="evidence" value="ECO:0007669"/>
    <property type="project" value="TreeGrafter"/>
</dbReference>
<dbReference type="GO" id="GO:0003723">
    <property type="term" value="F:RNA binding"/>
    <property type="evidence" value="ECO:0007669"/>
    <property type="project" value="UniProtKB-UniRule"/>
</dbReference>
<evidence type="ECO:0000256" key="1">
    <source>
        <dbReference type="ARBA" id="ARBA00004604"/>
    </source>
</evidence>
<dbReference type="InterPro" id="IPR039119">
    <property type="entry name" value="ABT1/Esf2"/>
</dbReference>
<sequence>MDKLIGITSDDENVGNHSLGSDEEFFGGKSTTFKDSDEEMSDEEEDERQTKTQGKAKKTTFDAFGADESDDNDDYDNDNLDSTPSTESLVAKKKTTGKETEEMQNVNELYRKSKLQAHKDKKPKGKTGVVYLSKIPPYMKPIKMRQILSRFGEVDRLFLKKESTQKHQARVKNGGNKKTSYEEGWAEFIRKKDAKLAADTLNGNTLGGRKGSFYYDDVMNVKYLSGFKWNDLTEQISKENEIRQSKLQMEISQARKLNKTFITNVQKSKMIENIKKKKGVKEAESGEKDDEVRRTFNQRSVTTARADGPEKHKKKENQSQSIVNSIF</sequence>
<evidence type="ECO:0000256" key="2">
    <source>
        <dbReference type="ARBA" id="ARBA00005819"/>
    </source>
</evidence>
<evidence type="ECO:0000313" key="11">
    <source>
        <dbReference type="EMBL" id="ONH65068.1"/>
    </source>
</evidence>
<proteinExistence type="inferred from homology"/>
<dbReference type="Proteomes" id="UP000189513">
    <property type="component" value="Unassembled WGS sequence"/>
</dbReference>
<protein>
    <recommendedName>
        <fullName evidence="3">Pre-rRNA-processing protein ESF2</fullName>
    </recommendedName>
    <alternativeName>
        <fullName evidence="7">18S rRNA factor 2</fullName>
    </alternativeName>
    <alternativeName>
        <fullName evidence="4">Pre-rRNA-processing protein esf2</fullName>
    </alternativeName>
</protein>
<feature type="domain" description="RRM" evidence="10">
    <location>
        <begin position="128"/>
        <end position="210"/>
    </location>
</feature>
<feature type="compositionally biased region" description="Polar residues" evidence="9">
    <location>
        <begin position="318"/>
        <end position="327"/>
    </location>
</feature>
<comment type="similarity">
    <text evidence="2">Belongs to the ESF2/ABP1 family.</text>
</comment>
<dbReference type="STRING" id="36022.A0A1V2KZJ3"/>
<comment type="caution">
    <text evidence="11">The sequence shown here is derived from an EMBL/GenBank/DDBJ whole genome shotgun (WGS) entry which is preliminary data.</text>
</comment>
<feature type="region of interest" description="Disordered" evidence="9">
    <location>
        <begin position="1"/>
        <end position="101"/>
    </location>
</feature>
<dbReference type="EMBL" id="MPUK01000014">
    <property type="protein sequence ID" value="ONH65068.1"/>
    <property type="molecule type" value="Genomic_DNA"/>
</dbReference>
<dbReference type="InterPro" id="IPR035979">
    <property type="entry name" value="RBD_domain_sf"/>
</dbReference>
<evidence type="ECO:0000256" key="6">
    <source>
        <dbReference type="ARBA" id="ARBA00023242"/>
    </source>
</evidence>
<dbReference type="Gene3D" id="3.30.70.330">
    <property type="match status" value="1"/>
</dbReference>
<gene>
    <name evidence="11" type="ORF">BON22_5147</name>
</gene>
<dbReference type="OMA" id="HMLSEQM"/>
<dbReference type="InterPro" id="IPR000504">
    <property type="entry name" value="RRM_dom"/>
</dbReference>
<feature type="compositionally biased region" description="Acidic residues" evidence="9">
    <location>
        <begin position="65"/>
        <end position="79"/>
    </location>
</feature>
<dbReference type="GO" id="GO:0005730">
    <property type="term" value="C:nucleolus"/>
    <property type="evidence" value="ECO:0007669"/>
    <property type="project" value="UniProtKB-SubCell"/>
</dbReference>
<evidence type="ECO:0000256" key="5">
    <source>
        <dbReference type="ARBA" id="ARBA00022884"/>
    </source>
</evidence>
<evidence type="ECO:0000256" key="8">
    <source>
        <dbReference type="PROSITE-ProRule" id="PRU00176"/>
    </source>
</evidence>
<keyword evidence="6" id="KW-0539">Nucleus</keyword>
<organism evidence="11 12">
    <name type="scientific">Cyberlindnera fabianii</name>
    <name type="common">Yeast</name>
    <name type="synonym">Hansenula fabianii</name>
    <dbReference type="NCBI Taxonomy" id="36022"/>
    <lineage>
        <taxon>Eukaryota</taxon>
        <taxon>Fungi</taxon>
        <taxon>Dikarya</taxon>
        <taxon>Ascomycota</taxon>
        <taxon>Saccharomycotina</taxon>
        <taxon>Saccharomycetes</taxon>
        <taxon>Phaffomycetales</taxon>
        <taxon>Phaffomycetaceae</taxon>
        <taxon>Cyberlindnera</taxon>
    </lineage>
</organism>
<dbReference type="VEuPathDB" id="FungiDB:BON22_5147"/>
<dbReference type="PANTHER" id="PTHR12311">
    <property type="entry name" value="ACTIVATOR OF BASAL TRANSCRIPTION 1"/>
    <property type="match status" value="1"/>
</dbReference>
<keyword evidence="5 8" id="KW-0694">RNA-binding</keyword>
<evidence type="ECO:0000256" key="4">
    <source>
        <dbReference type="ARBA" id="ARBA00021800"/>
    </source>
</evidence>
<keyword evidence="12" id="KW-1185">Reference proteome</keyword>
<evidence type="ECO:0000256" key="9">
    <source>
        <dbReference type="SAM" id="MobiDB-lite"/>
    </source>
</evidence>
<dbReference type="PANTHER" id="PTHR12311:SF7">
    <property type="entry name" value="ACTIVATOR OF BASAL TRANSCRIPTION 1"/>
    <property type="match status" value="1"/>
</dbReference>
<dbReference type="PROSITE" id="PS50102">
    <property type="entry name" value="RRM"/>
    <property type="match status" value="1"/>
</dbReference>
<dbReference type="GO" id="GO:0034462">
    <property type="term" value="P:small-subunit processome assembly"/>
    <property type="evidence" value="ECO:0007669"/>
    <property type="project" value="TreeGrafter"/>
</dbReference>
<dbReference type="SUPFAM" id="SSF54928">
    <property type="entry name" value="RNA-binding domain, RBD"/>
    <property type="match status" value="1"/>
</dbReference>
<accession>A0A1V2KZJ3</accession>
<evidence type="ECO:0000256" key="3">
    <source>
        <dbReference type="ARBA" id="ARBA00013906"/>
    </source>
</evidence>
<evidence type="ECO:0000256" key="7">
    <source>
        <dbReference type="ARBA" id="ARBA00032634"/>
    </source>
</evidence>
<comment type="subcellular location">
    <subcellularLocation>
        <location evidence="1">Nucleus</location>
        <location evidence="1">Nucleolus</location>
    </subcellularLocation>
</comment>
<evidence type="ECO:0000313" key="12">
    <source>
        <dbReference type="Proteomes" id="UP000189513"/>
    </source>
</evidence>
<dbReference type="InterPro" id="IPR012677">
    <property type="entry name" value="Nucleotide-bd_a/b_plait_sf"/>
</dbReference>
<feature type="region of interest" description="Disordered" evidence="9">
    <location>
        <begin position="276"/>
        <end position="327"/>
    </location>
</feature>
<name>A0A1V2KZJ3_CYBFA</name>
<dbReference type="GO" id="GO:0000447">
    <property type="term" value="P:endonucleolytic cleavage in ITS1 to separate SSU-rRNA from 5.8S rRNA and LSU-rRNA from tricistronic rRNA transcript (SSU-rRNA, 5.8S rRNA, LSU-rRNA)"/>
    <property type="evidence" value="ECO:0007669"/>
    <property type="project" value="TreeGrafter"/>
</dbReference>
<evidence type="ECO:0000259" key="10">
    <source>
        <dbReference type="PROSITE" id="PS50102"/>
    </source>
</evidence>
<feature type="compositionally biased region" description="Basic and acidic residues" evidence="9">
    <location>
        <begin position="276"/>
        <end position="294"/>
    </location>
</feature>
<dbReference type="GO" id="GO:0000480">
    <property type="term" value="P:endonucleolytic cleavage in 5'-ETS of tricistronic rRNA transcript (SSU-rRNA, 5.8S rRNA, LSU-rRNA)"/>
    <property type="evidence" value="ECO:0007669"/>
    <property type="project" value="TreeGrafter"/>
</dbReference>
<feature type="compositionally biased region" description="Acidic residues" evidence="9">
    <location>
        <begin position="36"/>
        <end position="47"/>
    </location>
</feature>
<dbReference type="AlphaFoldDB" id="A0A1V2KZJ3"/>
<reference evidence="12" key="1">
    <citation type="journal article" date="2017" name="Genome Announc.">
        <title>Genome sequences of Cyberlindnera fabianii 65, Pichia kudriavzevii 129, and Saccharomyces cerevisiae 131 isolated from fermented masau fruits in Zimbabwe.</title>
        <authorList>
            <person name="van Rijswijck I.M.H."/>
            <person name="Derks M.F.L."/>
            <person name="Abee T."/>
            <person name="de Ridder D."/>
            <person name="Smid E.J."/>
        </authorList>
    </citation>
    <scope>NUCLEOTIDE SEQUENCE [LARGE SCALE GENOMIC DNA]</scope>
    <source>
        <strain evidence="12">65</strain>
    </source>
</reference>
<dbReference type="InterPro" id="IPR034353">
    <property type="entry name" value="ABT1/ESF2_RRM"/>
</dbReference>